<evidence type="ECO:0000313" key="3">
    <source>
        <dbReference type="Proteomes" id="UP000811255"/>
    </source>
</evidence>
<dbReference type="RefSeq" id="WP_214534687.1">
    <property type="nucleotide sequence ID" value="NZ_JAHFVK010000001.1"/>
</dbReference>
<dbReference type="Pfam" id="PF07238">
    <property type="entry name" value="PilZ"/>
    <property type="match status" value="1"/>
</dbReference>
<comment type="caution">
    <text evidence="2">The sequence shown here is derived from an EMBL/GenBank/DDBJ whole genome shotgun (WGS) entry which is preliminary data.</text>
</comment>
<dbReference type="SUPFAM" id="SSF141371">
    <property type="entry name" value="PilZ domain-like"/>
    <property type="match status" value="1"/>
</dbReference>
<dbReference type="EMBL" id="JAHFVK010000001">
    <property type="protein sequence ID" value="MBT2133438.1"/>
    <property type="molecule type" value="Genomic_DNA"/>
</dbReference>
<gene>
    <name evidence="2" type="ORF">KK137_03735</name>
</gene>
<organism evidence="2 3">
    <name type="scientific">Croceibacterium selenioxidans</name>
    <dbReference type="NCBI Taxonomy" id="2838833"/>
    <lineage>
        <taxon>Bacteria</taxon>
        <taxon>Pseudomonadati</taxon>
        <taxon>Pseudomonadota</taxon>
        <taxon>Alphaproteobacteria</taxon>
        <taxon>Sphingomonadales</taxon>
        <taxon>Erythrobacteraceae</taxon>
        <taxon>Croceibacterium</taxon>
    </lineage>
</organism>
<name>A0ABS5W2D6_9SPHN</name>
<feature type="domain" description="PilZ" evidence="1">
    <location>
        <begin position="13"/>
        <end position="88"/>
    </location>
</feature>
<evidence type="ECO:0000259" key="1">
    <source>
        <dbReference type="Pfam" id="PF07238"/>
    </source>
</evidence>
<reference evidence="2 3" key="1">
    <citation type="submission" date="2021-05" db="EMBL/GenBank/DDBJ databases">
        <title>Croceibacterium sp. LX-88 genome sequence.</title>
        <authorList>
            <person name="Luo X."/>
        </authorList>
    </citation>
    <scope>NUCLEOTIDE SEQUENCE [LARGE SCALE GENOMIC DNA]</scope>
    <source>
        <strain evidence="2 3">LX-88</strain>
    </source>
</reference>
<protein>
    <recommendedName>
        <fullName evidence="1">PilZ domain-containing protein</fullName>
    </recommendedName>
</protein>
<accession>A0ABS5W2D6</accession>
<evidence type="ECO:0000313" key="2">
    <source>
        <dbReference type="EMBL" id="MBT2133438.1"/>
    </source>
</evidence>
<keyword evidence="3" id="KW-1185">Reference proteome</keyword>
<proteinExistence type="predicted"/>
<dbReference type="InterPro" id="IPR009875">
    <property type="entry name" value="PilZ_domain"/>
</dbReference>
<dbReference type="Proteomes" id="UP000811255">
    <property type="component" value="Unassembled WGS sequence"/>
</dbReference>
<sequence>MARLNVFGGADPRRTHSRLGVDFVARLKTVSGLQEVRLLDLSRGGAHFVLSRPEKVRDGILTWLQYEAFGGAVWQKGDRVGLEFDRPLPLPYLVETRKLAPSVVREESMAEG</sequence>